<protein>
    <recommendedName>
        <fullName evidence="6">Solute-binding protein family 5 domain-containing protein</fullName>
    </recommendedName>
</protein>
<feature type="domain" description="Solute-binding protein family 5" evidence="6">
    <location>
        <begin position="75"/>
        <end position="455"/>
    </location>
</feature>
<reference evidence="7 8" key="1">
    <citation type="submission" date="2017-08" db="EMBL/GenBank/DDBJ databases">
        <title>Reclassification of Bisgaard taxon 37 and 44.</title>
        <authorList>
            <person name="Christensen H."/>
        </authorList>
    </citation>
    <scope>NUCLEOTIDE SEQUENCE [LARGE SCALE GENOMIC DNA]</scope>
    <source>
        <strain evidence="7 8">B96_4</strain>
    </source>
</reference>
<dbReference type="CDD" id="cd08504">
    <property type="entry name" value="PBP2_OppA"/>
    <property type="match status" value="1"/>
</dbReference>
<organism evidence="7 8">
    <name type="scientific">Psittacicella melopsittaci</name>
    <dbReference type="NCBI Taxonomy" id="2028576"/>
    <lineage>
        <taxon>Bacteria</taxon>
        <taxon>Pseudomonadati</taxon>
        <taxon>Pseudomonadota</taxon>
        <taxon>Gammaproteobacteria</taxon>
        <taxon>Pasteurellales</taxon>
        <taxon>Psittacicellaceae</taxon>
        <taxon>Psittacicella</taxon>
    </lineage>
</organism>
<keyword evidence="4 5" id="KW-0732">Signal</keyword>
<dbReference type="Gene3D" id="3.10.105.10">
    <property type="entry name" value="Dipeptide-binding Protein, Domain 3"/>
    <property type="match status" value="1"/>
</dbReference>
<evidence type="ECO:0000256" key="2">
    <source>
        <dbReference type="ARBA" id="ARBA00005695"/>
    </source>
</evidence>
<dbReference type="GO" id="GO:0015833">
    <property type="term" value="P:peptide transport"/>
    <property type="evidence" value="ECO:0007669"/>
    <property type="project" value="TreeGrafter"/>
</dbReference>
<dbReference type="Gene3D" id="3.90.76.10">
    <property type="entry name" value="Dipeptide-binding Protein, Domain 1"/>
    <property type="match status" value="1"/>
</dbReference>
<dbReference type="Proteomes" id="UP000266258">
    <property type="component" value="Unassembled WGS sequence"/>
</dbReference>
<sequence length="533" mass="60260">MFNKLAITTALAVALSLPAWAQVPAGVKLAEQQTLRLAFPASPDTLDPTLLKYSSDLKTLRPVFDTITRLNNEGKYIPVAATGWDVSDDGLTWTFHLRPEAKWQDGKPVTAQDFVYAWQRLTDPQTAAPFGDYLVNANVLNAKEIFSKSKPASSLGVTALDDYTLQVQLTTPTPWLAQMFSATFTAPVRQDLIEKYGEQWTQIEHLVGNGPYKITAYTFNEKMVYSKWDGYWDAANVHLTQVQHDYIKDSNIAYLRYLAGEYPITEIPSQYVAQATRERPQEIIKVLSGRTVYFAFNPHRFSNQIVQALSLLTDRKLLTGQVLHANIPTSVFGAPYLEDLQEVKQQAWFSNTQAQNNQKAIELLQEAGYTPENPLVLTLSQIANGDNNKLYIATANIWKVNSKGAVILKQEALEPTALYAKFPKLDYDFIYAQYGFDYPQASTLYNAFLSNSPINNKRFIDPEFDRVLLQANVTADAQERAQLYAQANDILVSRSPFAPVWYQEILYLKKPELGGFYQGLALQYYRDMYIIAN</sequence>
<proteinExistence type="inferred from homology"/>
<dbReference type="GO" id="GO:0030288">
    <property type="term" value="C:outer membrane-bounded periplasmic space"/>
    <property type="evidence" value="ECO:0007669"/>
    <property type="project" value="TreeGrafter"/>
</dbReference>
<comment type="similarity">
    <text evidence="2">Belongs to the bacterial solute-binding protein 5 family.</text>
</comment>
<comment type="caution">
    <text evidence="7">The sequence shown here is derived from an EMBL/GenBank/DDBJ whole genome shotgun (WGS) entry which is preliminary data.</text>
</comment>
<keyword evidence="3" id="KW-0813">Transport</keyword>
<dbReference type="FunFam" id="3.90.76.10:FF:000001">
    <property type="entry name" value="Oligopeptide ABC transporter substrate-binding protein"/>
    <property type="match status" value="1"/>
</dbReference>
<dbReference type="GO" id="GO:0043190">
    <property type="term" value="C:ATP-binding cassette (ABC) transporter complex"/>
    <property type="evidence" value="ECO:0007669"/>
    <property type="project" value="InterPro"/>
</dbReference>
<gene>
    <name evidence="7" type="ORF">CJP74_02605</name>
</gene>
<dbReference type="PANTHER" id="PTHR30290:SF10">
    <property type="entry name" value="PERIPLASMIC OLIGOPEPTIDE-BINDING PROTEIN-RELATED"/>
    <property type="match status" value="1"/>
</dbReference>
<evidence type="ECO:0000313" key="7">
    <source>
        <dbReference type="EMBL" id="RIY33165.1"/>
    </source>
</evidence>
<evidence type="ECO:0000256" key="4">
    <source>
        <dbReference type="ARBA" id="ARBA00022729"/>
    </source>
</evidence>
<accession>A0A3A1Y6C0</accession>
<dbReference type="RefSeq" id="WP_119496725.1">
    <property type="nucleotide sequence ID" value="NZ_NRJH01000020.1"/>
</dbReference>
<dbReference type="GO" id="GO:1904680">
    <property type="term" value="F:peptide transmembrane transporter activity"/>
    <property type="evidence" value="ECO:0007669"/>
    <property type="project" value="TreeGrafter"/>
</dbReference>
<dbReference type="Pfam" id="PF00496">
    <property type="entry name" value="SBP_bac_5"/>
    <property type="match status" value="1"/>
</dbReference>
<dbReference type="InterPro" id="IPR000914">
    <property type="entry name" value="SBP_5_dom"/>
</dbReference>
<dbReference type="PANTHER" id="PTHR30290">
    <property type="entry name" value="PERIPLASMIC BINDING COMPONENT OF ABC TRANSPORTER"/>
    <property type="match status" value="1"/>
</dbReference>
<dbReference type="OrthoDB" id="9801912at2"/>
<dbReference type="PIRSF" id="PIRSF002741">
    <property type="entry name" value="MppA"/>
    <property type="match status" value="1"/>
</dbReference>
<dbReference type="SUPFAM" id="SSF53850">
    <property type="entry name" value="Periplasmic binding protein-like II"/>
    <property type="match status" value="1"/>
</dbReference>
<dbReference type="AlphaFoldDB" id="A0A3A1Y6C0"/>
<dbReference type="Gene3D" id="3.40.190.10">
    <property type="entry name" value="Periplasmic binding protein-like II"/>
    <property type="match status" value="1"/>
</dbReference>
<evidence type="ECO:0000256" key="3">
    <source>
        <dbReference type="ARBA" id="ARBA00022448"/>
    </source>
</evidence>
<evidence type="ECO:0000256" key="5">
    <source>
        <dbReference type="SAM" id="SignalP"/>
    </source>
</evidence>
<comment type="subcellular location">
    <subcellularLocation>
        <location evidence="1">Cell envelope</location>
    </subcellularLocation>
</comment>
<evidence type="ECO:0000259" key="6">
    <source>
        <dbReference type="Pfam" id="PF00496"/>
    </source>
</evidence>
<feature type="signal peptide" evidence="5">
    <location>
        <begin position="1"/>
        <end position="21"/>
    </location>
</feature>
<dbReference type="EMBL" id="NRJH01000020">
    <property type="protein sequence ID" value="RIY33165.1"/>
    <property type="molecule type" value="Genomic_DNA"/>
</dbReference>
<evidence type="ECO:0000256" key="1">
    <source>
        <dbReference type="ARBA" id="ARBA00004196"/>
    </source>
</evidence>
<name>A0A3A1Y6C0_9GAMM</name>
<dbReference type="InterPro" id="IPR039424">
    <property type="entry name" value="SBP_5"/>
</dbReference>
<dbReference type="InterPro" id="IPR030678">
    <property type="entry name" value="Peptide/Ni-bd"/>
</dbReference>
<evidence type="ECO:0000313" key="8">
    <source>
        <dbReference type="Proteomes" id="UP000266258"/>
    </source>
</evidence>
<keyword evidence="8" id="KW-1185">Reference proteome</keyword>
<feature type="chain" id="PRO_5017406238" description="Solute-binding protein family 5 domain-containing protein" evidence="5">
    <location>
        <begin position="22"/>
        <end position="533"/>
    </location>
</feature>